<sequence>MSDFAHGFYELIGHTATFGKILRATLWKIALLRLGLKRGNYRKIPSYSPLLRKGYCAAAIPAAYSQRLTGGNRAAIAGEWMLAQVMAD</sequence>
<evidence type="ECO:0000313" key="2">
    <source>
        <dbReference type="Proteomes" id="UP000267249"/>
    </source>
</evidence>
<proteinExistence type="predicted"/>
<organism evidence="1 2">
    <name type="scientific">Synechococcus elongatus PCC 11801</name>
    <dbReference type="NCBI Taxonomy" id="2219813"/>
    <lineage>
        <taxon>Bacteria</taxon>
        <taxon>Bacillati</taxon>
        <taxon>Cyanobacteriota</taxon>
        <taxon>Cyanophyceae</taxon>
        <taxon>Synechococcales</taxon>
        <taxon>Synechococcaceae</taxon>
        <taxon>Synechococcus</taxon>
    </lineage>
</organism>
<reference evidence="1 2" key="1">
    <citation type="journal article" date="2018" name="Sci. Rep.">
        <title>Genome Features and Biochemical Characteristics of a Robust, Fast Growing and Naturally Transformable Cyanobacterium Synechococcus elongatus PCC 11801 Isolated from India.</title>
        <authorList>
            <person name="Jaiswal D."/>
            <person name="Sengupta A."/>
            <person name="Sohoni S."/>
            <person name="Sengupta S."/>
            <person name="Phadnavis A.G."/>
            <person name="Pakrasi H.B."/>
            <person name="Wangikar P.P."/>
        </authorList>
    </citation>
    <scope>NUCLEOTIDE SEQUENCE [LARGE SCALE GENOMIC DNA]</scope>
    <source>
        <strain evidence="1 2">PCC 11801</strain>
    </source>
</reference>
<dbReference type="AlphaFoldDB" id="A0AAN1QNK0"/>
<gene>
    <name evidence="1" type="ORF">DOP62_06885</name>
</gene>
<protein>
    <submittedName>
        <fullName evidence="1">Uncharacterized protein</fullName>
    </submittedName>
</protein>
<dbReference type="EMBL" id="CP030139">
    <property type="protein sequence ID" value="AZB72480.1"/>
    <property type="molecule type" value="Genomic_DNA"/>
</dbReference>
<name>A0AAN1QNK0_SYNEL</name>
<accession>A0AAN1QNK0</accession>
<dbReference type="Proteomes" id="UP000267249">
    <property type="component" value="Chromosome"/>
</dbReference>
<evidence type="ECO:0000313" key="1">
    <source>
        <dbReference type="EMBL" id="AZB72480.1"/>
    </source>
</evidence>